<sequence>MSHTSRIRRAGATIAAVAIAAGLATATSVGSAVAAPPATGARLMVYAPDTSNIRVTIEGVFPMSRIDADTVIKYMNDQRAGGVTYTLRADDPGANDAVVFERYVTGTGTMPGGHLLATDEGLHYLKIMLVPREYMDEDHNPFDDTDEIYAQVHLNYAQGGDRYATSPVVARNY</sequence>
<dbReference type="eggNOG" id="ENOG5031WC5">
    <property type="taxonomic scope" value="Bacteria"/>
</dbReference>
<name>K6VR80_9ACTN</name>
<evidence type="ECO:0000313" key="2">
    <source>
        <dbReference type="EMBL" id="GAB89400.1"/>
    </source>
</evidence>
<dbReference type="OrthoDB" id="3527295at2"/>
<comment type="caution">
    <text evidence="2">The sequence shown here is derived from an EMBL/GenBank/DDBJ whole genome shotgun (WGS) entry which is preliminary data.</text>
</comment>
<dbReference type="EMBL" id="BAHC01000060">
    <property type="protein sequence ID" value="GAB89400.1"/>
    <property type="molecule type" value="Genomic_DNA"/>
</dbReference>
<accession>K6VR80</accession>
<evidence type="ECO:0000256" key="1">
    <source>
        <dbReference type="SAM" id="SignalP"/>
    </source>
</evidence>
<reference evidence="2 3" key="1">
    <citation type="submission" date="2012-08" db="EMBL/GenBank/DDBJ databases">
        <title>Whole genome shotgun sequence of Gordonia rhizosphera NBRC 16068.</title>
        <authorList>
            <person name="Takarada H."/>
            <person name="Isaki S."/>
            <person name="Hosoyama A."/>
            <person name="Tsuchikane K."/>
            <person name="Katsumata H."/>
            <person name="Baba S."/>
            <person name="Ohji S."/>
            <person name="Yamazaki S."/>
            <person name="Fujita N."/>
        </authorList>
    </citation>
    <scope>NUCLEOTIDE SEQUENCE [LARGE SCALE GENOMIC DNA]</scope>
    <source>
        <strain evidence="2 3">NBRC 16068</strain>
    </source>
</reference>
<dbReference type="AlphaFoldDB" id="K6VR80"/>
<dbReference type="STRING" id="1108045.GORHZ_060_00320"/>
<dbReference type="RefSeq" id="WP_006331428.1">
    <property type="nucleotide sequence ID" value="NZ_BAHC01000060.1"/>
</dbReference>
<proteinExistence type="predicted"/>
<feature type="chain" id="PRO_5003895517" evidence="1">
    <location>
        <begin position="35"/>
        <end position="173"/>
    </location>
</feature>
<gene>
    <name evidence="2" type="ORF">GORHZ_060_00320</name>
</gene>
<dbReference type="Proteomes" id="UP000008363">
    <property type="component" value="Unassembled WGS sequence"/>
</dbReference>
<organism evidence="2 3">
    <name type="scientific">Gordonia rhizosphera NBRC 16068</name>
    <dbReference type="NCBI Taxonomy" id="1108045"/>
    <lineage>
        <taxon>Bacteria</taxon>
        <taxon>Bacillati</taxon>
        <taxon>Actinomycetota</taxon>
        <taxon>Actinomycetes</taxon>
        <taxon>Mycobacteriales</taxon>
        <taxon>Gordoniaceae</taxon>
        <taxon>Gordonia</taxon>
    </lineage>
</organism>
<protein>
    <submittedName>
        <fullName evidence="2">Uncharacterized protein</fullName>
    </submittedName>
</protein>
<keyword evidence="3" id="KW-1185">Reference proteome</keyword>
<evidence type="ECO:0000313" key="3">
    <source>
        <dbReference type="Proteomes" id="UP000008363"/>
    </source>
</evidence>
<keyword evidence="1" id="KW-0732">Signal</keyword>
<feature type="signal peptide" evidence="1">
    <location>
        <begin position="1"/>
        <end position="34"/>
    </location>
</feature>